<feature type="transmembrane region" description="Helical" evidence="8">
    <location>
        <begin position="143"/>
        <end position="163"/>
    </location>
</feature>
<evidence type="ECO:0000256" key="3">
    <source>
        <dbReference type="ARBA" id="ARBA00022989"/>
    </source>
</evidence>
<keyword evidence="3 8" id="KW-1133">Transmembrane helix</keyword>
<feature type="transmembrane region" description="Helical" evidence="8">
    <location>
        <begin position="284"/>
        <end position="307"/>
    </location>
</feature>
<proteinExistence type="predicted"/>
<organism evidence="11 12">
    <name type="scientific">Adineta ricciae</name>
    <name type="common">Rotifer</name>
    <dbReference type="NCBI Taxonomy" id="249248"/>
    <lineage>
        <taxon>Eukaryota</taxon>
        <taxon>Metazoa</taxon>
        <taxon>Spiralia</taxon>
        <taxon>Gnathifera</taxon>
        <taxon>Rotifera</taxon>
        <taxon>Eurotatoria</taxon>
        <taxon>Bdelloidea</taxon>
        <taxon>Adinetida</taxon>
        <taxon>Adinetidae</taxon>
        <taxon>Adineta</taxon>
    </lineage>
</organism>
<dbReference type="GO" id="GO:0005886">
    <property type="term" value="C:plasma membrane"/>
    <property type="evidence" value="ECO:0007669"/>
    <property type="project" value="TreeGrafter"/>
</dbReference>
<dbReference type="SUPFAM" id="SSF81321">
    <property type="entry name" value="Family A G protein-coupled receptor-like"/>
    <property type="match status" value="1"/>
</dbReference>
<keyword evidence="6" id="KW-0675">Receptor</keyword>
<feature type="domain" description="G-protein coupled receptors family 1 profile" evidence="9">
    <location>
        <begin position="43"/>
        <end position="304"/>
    </location>
</feature>
<feature type="transmembrane region" description="Helical" evidence="8">
    <location>
        <begin position="61"/>
        <end position="83"/>
    </location>
</feature>
<evidence type="ECO:0000313" key="12">
    <source>
        <dbReference type="Proteomes" id="UP000663828"/>
    </source>
</evidence>
<dbReference type="InterPro" id="IPR000276">
    <property type="entry name" value="GPCR_Rhodpsn"/>
</dbReference>
<feature type="transmembrane region" description="Helical" evidence="8">
    <location>
        <begin position="237"/>
        <end position="264"/>
    </location>
</feature>
<dbReference type="OrthoDB" id="6020543at2759"/>
<keyword evidence="5 8" id="KW-0472">Membrane</keyword>
<evidence type="ECO:0000256" key="6">
    <source>
        <dbReference type="ARBA" id="ARBA00023170"/>
    </source>
</evidence>
<keyword evidence="7" id="KW-0807">Transducer</keyword>
<evidence type="ECO:0000313" key="10">
    <source>
        <dbReference type="EMBL" id="CAF0752782.1"/>
    </source>
</evidence>
<reference evidence="11" key="1">
    <citation type="submission" date="2021-02" db="EMBL/GenBank/DDBJ databases">
        <authorList>
            <person name="Nowell W R."/>
        </authorList>
    </citation>
    <scope>NUCLEOTIDE SEQUENCE</scope>
</reference>
<dbReference type="Pfam" id="PF00001">
    <property type="entry name" value="7tm_1"/>
    <property type="match status" value="1"/>
</dbReference>
<keyword evidence="12" id="KW-1185">Reference proteome</keyword>
<dbReference type="Proteomes" id="UP000663828">
    <property type="component" value="Unassembled WGS sequence"/>
</dbReference>
<comment type="subcellular location">
    <subcellularLocation>
        <location evidence="1">Membrane</location>
        <topology evidence="1">Multi-pass membrane protein</topology>
    </subcellularLocation>
</comment>
<feature type="transmembrane region" description="Helical" evidence="8">
    <location>
        <begin position="28"/>
        <end position="54"/>
    </location>
</feature>
<dbReference type="Proteomes" id="UP000663852">
    <property type="component" value="Unassembled WGS sequence"/>
</dbReference>
<accession>A0A815T8W4</accession>
<dbReference type="AlphaFoldDB" id="A0A815T8W4"/>
<dbReference type="Gene3D" id="1.20.1070.10">
    <property type="entry name" value="Rhodopsin 7-helix transmembrane proteins"/>
    <property type="match status" value="1"/>
</dbReference>
<evidence type="ECO:0000256" key="4">
    <source>
        <dbReference type="ARBA" id="ARBA00023040"/>
    </source>
</evidence>
<feature type="transmembrane region" description="Helical" evidence="8">
    <location>
        <begin position="103"/>
        <end position="122"/>
    </location>
</feature>
<dbReference type="PROSITE" id="PS50262">
    <property type="entry name" value="G_PROTEIN_RECEP_F1_2"/>
    <property type="match status" value="1"/>
</dbReference>
<dbReference type="EMBL" id="CAJNOJ010000005">
    <property type="protein sequence ID" value="CAF0752782.1"/>
    <property type="molecule type" value="Genomic_DNA"/>
</dbReference>
<dbReference type="PANTHER" id="PTHR24243">
    <property type="entry name" value="G-PROTEIN COUPLED RECEPTOR"/>
    <property type="match status" value="1"/>
</dbReference>
<dbReference type="PANTHER" id="PTHR24243:SF233">
    <property type="entry name" value="THYROTROPIN-RELEASING HORMONE RECEPTOR"/>
    <property type="match status" value="1"/>
</dbReference>
<evidence type="ECO:0000256" key="2">
    <source>
        <dbReference type="ARBA" id="ARBA00022692"/>
    </source>
</evidence>
<comment type="caution">
    <text evidence="11">The sequence shown here is derived from an EMBL/GenBank/DDBJ whole genome shotgun (WGS) entry which is preliminary data.</text>
</comment>
<evidence type="ECO:0000256" key="5">
    <source>
        <dbReference type="ARBA" id="ARBA00023136"/>
    </source>
</evidence>
<dbReference type="EMBL" id="CAJNOR010004380">
    <property type="protein sequence ID" value="CAF1497928.1"/>
    <property type="molecule type" value="Genomic_DNA"/>
</dbReference>
<dbReference type="GO" id="GO:0004930">
    <property type="term" value="F:G protein-coupled receptor activity"/>
    <property type="evidence" value="ECO:0007669"/>
    <property type="project" value="UniProtKB-KW"/>
</dbReference>
<evidence type="ECO:0000256" key="1">
    <source>
        <dbReference type="ARBA" id="ARBA00004141"/>
    </source>
</evidence>
<evidence type="ECO:0000313" key="11">
    <source>
        <dbReference type="EMBL" id="CAF1497928.1"/>
    </source>
</evidence>
<dbReference type="InterPro" id="IPR017452">
    <property type="entry name" value="GPCR_Rhodpsn_7TM"/>
</dbReference>
<name>A0A815T8W4_ADIRI</name>
<sequence length="342" mass="40147">MNNFTESLTPIAVELCKNHPYYLLGETIWRFGALICVLLGMPGHILVVIIMLSARNRRQPVCLYFATMAIFEIIFLIIVFWLWCSSLSLARDPRDVLTCGTYYSLLIGSSHISTLLLTAASIDRVWIVVYPSRYSTFVTRTKALIKIILIIITVSLVIIQYHFSVYFSYSYNICEYYSYAELWHGKVWPVIRLSLLAFLPCIIICICSMVILRNRYYRRPSTTSETTGSRHMRTASLLLVIYSIYYTLSVMPLNILQLFHSYFFNDRITDASQINCLKFAQWKMLMKFCLLLMAINYSNKFLVHYLISMQFRRNFWNLCPKCTWIPSRYRKRTRSFENSISN</sequence>
<keyword evidence="2 8" id="KW-0812">Transmembrane</keyword>
<keyword evidence="4" id="KW-0297">G-protein coupled receptor</keyword>
<evidence type="ECO:0000259" key="9">
    <source>
        <dbReference type="PROSITE" id="PS50262"/>
    </source>
</evidence>
<feature type="transmembrane region" description="Helical" evidence="8">
    <location>
        <begin position="190"/>
        <end position="212"/>
    </location>
</feature>
<gene>
    <name evidence="10" type="ORF">EDS130_LOCUS2381</name>
    <name evidence="11" type="ORF">XAT740_LOCUS39481</name>
</gene>
<evidence type="ECO:0000256" key="8">
    <source>
        <dbReference type="SAM" id="Phobius"/>
    </source>
</evidence>
<protein>
    <recommendedName>
        <fullName evidence="9">G-protein coupled receptors family 1 profile domain-containing protein</fullName>
    </recommendedName>
</protein>
<evidence type="ECO:0000256" key="7">
    <source>
        <dbReference type="ARBA" id="ARBA00023224"/>
    </source>
</evidence>